<dbReference type="PANTHER" id="PTHR43625:SF40">
    <property type="entry name" value="ALDO-KETO REDUCTASE YAKC [NADP(+)]"/>
    <property type="match status" value="1"/>
</dbReference>
<dbReference type="SUPFAM" id="SSF51430">
    <property type="entry name" value="NAD(P)-linked oxidoreductase"/>
    <property type="match status" value="1"/>
</dbReference>
<keyword evidence="1" id="KW-0560">Oxidoreductase</keyword>
<evidence type="ECO:0000256" key="1">
    <source>
        <dbReference type="ARBA" id="ARBA00023002"/>
    </source>
</evidence>
<reference evidence="3 4" key="1">
    <citation type="submission" date="2018-05" db="EMBL/GenBank/DDBJ databases">
        <title>Genome sequencing and assembly of the regulated plant pathogen Lachnellula willkommii and related sister species for the development of diagnostic species identification markers.</title>
        <authorList>
            <person name="Giroux E."/>
            <person name="Bilodeau G."/>
        </authorList>
    </citation>
    <scope>NUCLEOTIDE SEQUENCE [LARGE SCALE GENOMIC DNA]</scope>
    <source>
        <strain evidence="3 4">CBS 268.59</strain>
    </source>
</reference>
<dbReference type="EMBL" id="QGMK01000678">
    <property type="protein sequence ID" value="TVY80463.1"/>
    <property type="molecule type" value="Genomic_DNA"/>
</dbReference>
<comment type="caution">
    <text evidence="3">The sequence shown here is derived from an EMBL/GenBank/DDBJ whole genome shotgun (WGS) entry which is preliminary data.</text>
</comment>
<dbReference type="AlphaFoldDB" id="A0A8T9CC08"/>
<dbReference type="InterPro" id="IPR036812">
    <property type="entry name" value="NAD(P)_OxRdtase_dom_sf"/>
</dbReference>
<evidence type="ECO:0000259" key="2">
    <source>
        <dbReference type="Pfam" id="PF00248"/>
    </source>
</evidence>
<accession>A0A8T9CC08</accession>
<protein>
    <submittedName>
        <fullName evidence="3">Aldo-keto reductase yakc [NADP(+)]</fullName>
    </submittedName>
</protein>
<dbReference type="Gene3D" id="3.20.20.100">
    <property type="entry name" value="NADP-dependent oxidoreductase domain"/>
    <property type="match status" value="1"/>
</dbReference>
<evidence type="ECO:0000313" key="3">
    <source>
        <dbReference type="EMBL" id="TVY80463.1"/>
    </source>
</evidence>
<sequence>MSIQSVPFHQLGKNGPLVPALGFGLMGMSYAPYGAIPGDEERFAILDRAVELGATFWDTSDLYGDSEALLAKWFKRTGKREQIFLGTKFGFVKGNWLHNANPETPIEETMSAMMELQAEGKIKHIGLSAISSTTLRRACKIGTVAAVQTEYAVFTRDIESTEGTNLLATCRELGVAIVVLAPLGRGLLTSTFSNGDNVGDSTDSRPKNMPRFLEENREHNVKVAGKFKALADKKGCTVSQLALAWLLKQGDDIFPIPGTKKLKYLEENWGALGISLSDEEEAEIRDFAEKNEFAGGPAPDAFAAYLFRDTKEVSAQ</sequence>
<name>A0A8T9CC08_9HELO</name>
<dbReference type="GO" id="GO:0005737">
    <property type="term" value="C:cytoplasm"/>
    <property type="evidence" value="ECO:0007669"/>
    <property type="project" value="TreeGrafter"/>
</dbReference>
<dbReference type="Pfam" id="PF00248">
    <property type="entry name" value="Aldo_ket_red"/>
    <property type="match status" value="2"/>
</dbReference>
<gene>
    <name evidence="3" type="primary">yakc_0</name>
    <name evidence="3" type="ORF">LSUE1_G004429</name>
</gene>
<organism evidence="3 4">
    <name type="scientific">Lachnellula suecica</name>
    <dbReference type="NCBI Taxonomy" id="602035"/>
    <lineage>
        <taxon>Eukaryota</taxon>
        <taxon>Fungi</taxon>
        <taxon>Dikarya</taxon>
        <taxon>Ascomycota</taxon>
        <taxon>Pezizomycotina</taxon>
        <taxon>Leotiomycetes</taxon>
        <taxon>Helotiales</taxon>
        <taxon>Lachnaceae</taxon>
        <taxon>Lachnellula</taxon>
    </lineage>
</organism>
<evidence type="ECO:0000313" key="4">
    <source>
        <dbReference type="Proteomes" id="UP000469558"/>
    </source>
</evidence>
<feature type="domain" description="NADP-dependent oxidoreductase" evidence="2">
    <location>
        <begin position="97"/>
        <end position="287"/>
    </location>
</feature>
<dbReference type="InterPro" id="IPR023210">
    <property type="entry name" value="NADP_OxRdtase_dom"/>
</dbReference>
<keyword evidence="4" id="KW-1185">Reference proteome</keyword>
<proteinExistence type="predicted"/>
<dbReference type="OrthoDB" id="37537at2759"/>
<dbReference type="GO" id="GO:0016491">
    <property type="term" value="F:oxidoreductase activity"/>
    <property type="evidence" value="ECO:0007669"/>
    <property type="project" value="UniProtKB-KW"/>
</dbReference>
<dbReference type="Proteomes" id="UP000469558">
    <property type="component" value="Unassembled WGS sequence"/>
</dbReference>
<feature type="domain" description="NADP-dependent oxidoreductase" evidence="2">
    <location>
        <begin position="21"/>
        <end position="91"/>
    </location>
</feature>
<dbReference type="PANTHER" id="PTHR43625">
    <property type="entry name" value="AFLATOXIN B1 ALDEHYDE REDUCTASE"/>
    <property type="match status" value="1"/>
</dbReference>
<dbReference type="InterPro" id="IPR050791">
    <property type="entry name" value="Aldo-Keto_reductase"/>
</dbReference>